<evidence type="ECO:0000313" key="3">
    <source>
        <dbReference type="EnsemblMetazoa" id="NP_001280471.1"/>
    </source>
</evidence>
<keyword evidence="4" id="KW-1185">Reference proteome</keyword>
<evidence type="ECO:0000256" key="1">
    <source>
        <dbReference type="SAM" id="SignalP"/>
    </source>
</evidence>
<protein>
    <submittedName>
        <fullName evidence="2">ACYPI003695 protein</fullName>
    </submittedName>
</protein>
<organism evidence="2">
    <name type="scientific">Acyrthosiphon pisum</name>
    <name type="common">Pea aphid</name>
    <dbReference type="NCBI Taxonomy" id="7029"/>
    <lineage>
        <taxon>Eukaryota</taxon>
        <taxon>Metazoa</taxon>
        <taxon>Ecdysozoa</taxon>
        <taxon>Arthropoda</taxon>
        <taxon>Hexapoda</taxon>
        <taxon>Insecta</taxon>
        <taxon>Pterygota</taxon>
        <taxon>Neoptera</taxon>
        <taxon>Paraneoptera</taxon>
        <taxon>Hemiptera</taxon>
        <taxon>Sternorrhyncha</taxon>
        <taxon>Aphidomorpha</taxon>
        <taxon>Aphidoidea</taxon>
        <taxon>Aphididae</taxon>
        <taxon>Macrosiphini</taxon>
        <taxon>Acyrthosiphon</taxon>
    </lineage>
</organism>
<accession>C4WTM5</accession>
<proteinExistence type="evidence at transcript level"/>
<name>C4WTM5_ACYPI</name>
<gene>
    <name evidence="2" type="primary">ACYPI003695</name>
    <name evidence="3" type="synonym">100162547</name>
</gene>
<dbReference type="KEGG" id="api:100162547"/>
<dbReference type="Proteomes" id="UP000007819">
    <property type="component" value="Chromosome A3"/>
</dbReference>
<reference evidence="4" key="2">
    <citation type="submission" date="2010-06" db="EMBL/GenBank/DDBJ databases">
        <authorList>
            <person name="Jiang H."/>
            <person name="Abraham K."/>
            <person name="Ali S."/>
            <person name="Alsbrooks S.L."/>
            <person name="Anim B.N."/>
            <person name="Anosike U.S."/>
            <person name="Attaway T."/>
            <person name="Bandaranaike D.P."/>
            <person name="Battles P.K."/>
            <person name="Bell S.N."/>
            <person name="Bell A.V."/>
            <person name="Beltran B."/>
            <person name="Bickham C."/>
            <person name="Bustamante Y."/>
            <person name="Caleb T."/>
            <person name="Canada A."/>
            <person name="Cardenas V."/>
            <person name="Carter K."/>
            <person name="Chacko J."/>
            <person name="Chandrabose M.N."/>
            <person name="Chavez D."/>
            <person name="Chavez A."/>
            <person name="Chen L."/>
            <person name="Chu H.-S."/>
            <person name="Claassen K.J."/>
            <person name="Cockrell R."/>
            <person name="Collins M."/>
            <person name="Cooper J.A."/>
            <person name="Cree A."/>
            <person name="Curry S.M."/>
            <person name="Da Y."/>
            <person name="Dao M.D."/>
            <person name="Das B."/>
            <person name="Davila M.-L."/>
            <person name="Davy-Carroll L."/>
            <person name="Denson S."/>
            <person name="Dinh H."/>
            <person name="Ebong V.E."/>
            <person name="Edwards J.R."/>
            <person name="Egan A."/>
            <person name="El-Daye J."/>
            <person name="Escobedo L."/>
            <person name="Fernandez S."/>
            <person name="Fernando P.R."/>
            <person name="Flagg N."/>
            <person name="Forbes L.D."/>
            <person name="Fowler R.G."/>
            <person name="Fu Q."/>
            <person name="Gabisi R.A."/>
            <person name="Ganer J."/>
            <person name="Garbino Pronczuk A."/>
            <person name="Garcia R.M."/>
            <person name="Garner T."/>
            <person name="Garrett T.E."/>
            <person name="Gonzalez D.A."/>
            <person name="Hamid H."/>
            <person name="Hawkins E.S."/>
            <person name="Hirani K."/>
            <person name="Hogues M.E."/>
            <person name="Hollins B."/>
            <person name="Hsiao C.-H."/>
            <person name="Jabil R."/>
            <person name="James M.L."/>
            <person name="Jhangiani S.N."/>
            <person name="Johnson B."/>
            <person name="Johnson Q."/>
            <person name="Joshi V."/>
            <person name="Kalu J.B."/>
            <person name="Kam C."/>
            <person name="Kashfia A."/>
            <person name="Keebler J."/>
            <person name="Kisamo H."/>
            <person name="Kovar C.L."/>
            <person name="Lago L.A."/>
            <person name="Lai C.-Y."/>
            <person name="Laidlaw J."/>
            <person name="Lara F."/>
            <person name="Le T.-K."/>
            <person name="Lee S.L."/>
            <person name="Legall F.H."/>
            <person name="Lemon S.J."/>
            <person name="Lewis L.R."/>
            <person name="Li B."/>
            <person name="Liu Y."/>
            <person name="Liu Y.-S."/>
            <person name="Lopez J."/>
            <person name="Lozado R.J."/>
            <person name="Lu J."/>
            <person name="Madu R.C."/>
            <person name="Maheshwari M."/>
            <person name="Maheshwari R."/>
            <person name="Malloy K."/>
            <person name="Martinez E."/>
            <person name="Mathew T."/>
            <person name="Mercado I.C."/>
            <person name="Mercado C."/>
            <person name="Meyer B."/>
            <person name="Montgomery K."/>
            <person name="Morgan M.B."/>
            <person name="Munidasa M."/>
            <person name="Nazareth L.V."/>
            <person name="Nelson J."/>
            <person name="Ng B.M."/>
            <person name="Nguyen N.B."/>
            <person name="Nguyen P.Q."/>
            <person name="Nguyen T."/>
            <person name="Obregon M."/>
            <person name="Okwuonu G.O."/>
            <person name="Onwere C.G."/>
            <person name="Orozco G."/>
            <person name="Parra A."/>
            <person name="Patel S."/>
            <person name="Patil S."/>
            <person name="Perez A."/>
            <person name="Perez Y."/>
            <person name="Pham C."/>
            <person name="Primus E.L."/>
            <person name="Pu L.-L."/>
            <person name="Puazo M."/>
            <person name="Qin X."/>
            <person name="Quiroz J.B."/>
            <person name="Reese J."/>
            <person name="Richards S."/>
            <person name="Rives C.M."/>
            <person name="Robberts R."/>
            <person name="Ruiz S.J."/>
            <person name="Ruiz M.J."/>
            <person name="Santibanez J."/>
            <person name="Schneider B.W."/>
            <person name="Sisson I."/>
            <person name="Smith M."/>
            <person name="Sodergren E."/>
            <person name="Song X.-Z."/>
            <person name="Song B.B."/>
            <person name="Summersgill H."/>
            <person name="Thelus R."/>
            <person name="Thornton R.D."/>
            <person name="Trejos Z.Y."/>
            <person name="Usmani K."/>
            <person name="Vattathil S."/>
            <person name="Villasana D."/>
            <person name="Walker D.L."/>
            <person name="Wang S."/>
            <person name="Wang K."/>
            <person name="White C.S."/>
            <person name="Williams A.C."/>
            <person name="Williamson J."/>
            <person name="Wilson K."/>
            <person name="Woghiren I.O."/>
            <person name="Woodworth J.R."/>
            <person name="Worley K.C."/>
            <person name="Wright R.A."/>
            <person name="Wu W."/>
            <person name="Young L."/>
            <person name="Zhang L."/>
            <person name="Zhang J."/>
            <person name="Zhu Y."/>
            <person name="Muzny D.M."/>
            <person name="Weinstock G."/>
            <person name="Gibbs R.A."/>
        </authorList>
    </citation>
    <scope>NUCLEOTIDE SEQUENCE [LARGE SCALE GENOMIC DNA]</scope>
    <source>
        <strain evidence="4">LSR1</strain>
    </source>
</reference>
<dbReference type="AlphaFoldDB" id="C4WTM5"/>
<reference evidence="3" key="3">
    <citation type="submission" date="2022-06" db="UniProtKB">
        <authorList>
            <consortium name="EnsemblMetazoa"/>
        </authorList>
    </citation>
    <scope>IDENTIFICATION</scope>
</reference>
<feature type="signal peptide" evidence="1">
    <location>
        <begin position="1"/>
        <end position="19"/>
    </location>
</feature>
<dbReference type="EnsemblMetazoa" id="NM_001293542.1">
    <property type="protein sequence ID" value="NP_001280471.1"/>
    <property type="gene ID" value="LOC100162547"/>
</dbReference>
<reference evidence="2" key="1">
    <citation type="submission" date="2009-06" db="EMBL/GenBank/DDBJ databases">
        <title>A full-length cDNA resource of the pea aphid, Acyrthosiphon pisum.</title>
        <authorList>
            <person name="Shigenobu S."/>
            <person name="Nakabachi A."/>
            <person name="Richards S."/>
        </authorList>
    </citation>
    <scope>NUCLEOTIDE SEQUENCE</scope>
    <source>
        <strain evidence="2">LSR1</strain>
        <tissue evidence="2">Whole body</tissue>
    </source>
</reference>
<evidence type="ECO:0000313" key="2">
    <source>
        <dbReference type="EMBL" id="BAH71245.1"/>
    </source>
</evidence>
<evidence type="ECO:0000313" key="4">
    <source>
        <dbReference type="Proteomes" id="UP000007819"/>
    </source>
</evidence>
<feature type="chain" id="PRO_5036280072" evidence="1">
    <location>
        <begin position="20"/>
        <end position="121"/>
    </location>
</feature>
<keyword evidence="1" id="KW-0732">Signal</keyword>
<sequence length="121" mass="13879">MSTIFVMLSVIGFITCVNGGNNKNATSDMPVTDRYTLAECKEVMSNAKLGELMQINDSTFWSDAKEWRDQAVTYNTNGYDNEHEIVKSFMDAYKKNRHLTPSDYCSFNFKIQLPNENKKKV</sequence>
<dbReference type="EMBL" id="AK340683">
    <property type="protein sequence ID" value="BAH71245.1"/>
    <property type="molecule type" value="mRNA"/>
</dbReference>